<evidence type="ECO:0000313" key="2">
    <source>
        <dbReference type="EMBL" id="TCM66479.1"/>
    </source>
</evidence>
<keyword evidence="1" id="KW-0812">Transmembrane</keyword>
<protein>
    <submittedName>
        <fullName evidence="2">Uncharacterized protein</fullName>
    </submittedName>
</protein>
<dbReference type="EMBL" id="SLVJ01000013">
    <property type="protein sequence ID" value="TCM66479.1"/>
    <property type="molecule type" value="Genomic_DNA"/>
</dbReference>
<comment type="caution">
    <text evidence="2">The sequence shown here is derived from an EMBL/GenBank/DDBJ whole genome shotgun (WGS) entry which is preliminary data.</text>
</comment>
<accession>A0A4R1XSF1</accession>
<feature type="transmembrane region" description="Helical" evidence="1">
    <location>
        <begin position="12"/>
        <end position="31"/>
    </location>
</feature>
<keyword evidence="3" id="KW-1185">Reference proteome</keyword>
<evidence type="ECO:0000313" key="3">
    <source>
        <dbReference type="Proteomes" id="UP000294963"/>
    </source>
</evidence>
<feature type="transmembrane region" description="Helical" evidence="1">
    <location>
        <begin position="118"/>
        <end position="141"/>
    </location>
</feature>
<dbReference type="Proteomes" id="UP000294963">
    <property type="component" value="Unassembled WGS sequence"/>
</dbReference>
<gene>
    <name evidence="2" type="ORF">EC844_11379</name>
</gene>
<reference evidence="2 3" key="1">
    <citation type="submission" date="2019-03" db="EMBL/GenBank/DDBJ databases">
        <title>Genomic analyses of the natural microbiome of Caenorhabditis elegans.</title>
        <authorList>
            <person name="Samuel B."/>
        </authorList>
    </citation>
    <scope>NUCLEOTIDE SEQUENCE [LARGE SCALE GENOMIC DNA]</scope>
    <source>
        <strain evidence="2 3">JUb89</strain>
    </source>
</reference>
<sequence>MTQLGTKPKVVMVTAFTFSPFFGSLVFMLFYTSLTSEVYGFLGILNISLQYAIFGLTLYFLPATLIGLIFNKQIFPLKQSILLKILMTALIGLVISALWAMLFGYFYVGNISEKLADYIQLVLGFGAFGAVISAVVAALIFKFQFKFMQSSPLSQSTLKL</sequence>
<name>A0A4R1XSF1_ACICA</name>
<keyword evidence="1" id="KW-0472">Membrane</keyword>
<keyword evidence="1" id="KW-1133">Transmembrane helix</keyword>
<dbReference type="OrthoDB" id="9989997at2"/>
<evidence type="ECO:0000256" key="1">
    <source>
        <dbReference type="SAM" id="Phobius"/>
    </source>
</evidence>
<dbReference type="AlphaFoldDB" id="A0A4R1XSF1"/>
<feature type="transmembrane region" description="Helical" evidence="1">
    <location>
        <begin position="82"/>
        <end position="106"/>
    </location>
</feature>
<organism evidence="2 3">
    <name type="scientific">Acinetobacter calcoaceticus</name>
    <dbReference type="NCBI Taxonomy" id="471"/>
    <lineage>
        <taxon>Bacteria</taxon>
        <taxon>Pseudomonadati</taxon>
        <taxon>Pseudomonadota</taxon>
        <taxon>Gammaproteobacteria</taxon>
        <taxon>Moraxellales</taxon>
        <taxon>Moraxellaceae</taxon>
        <taxon>Acinetobacter</taxon>
        <taxon>Acinetobacter calcoaceticus/baumannii complex</taxon>
    </lineage>
</organism>
<proteinExistence type="predicted"/>
<feature type="transmembrane region" description="Helical" evidence="1">
    <location>
        <begin position="51"/>
        <end position="70"/>
    </location>
</feature>